<feature type="non-terminal residue" evidence="2">
    <location>
        <position position="1"/>
    </location>
</feature>
<evidence type="ECO:0000256" key="1">
    <source>
        <dbReference type="SAM" id="MobiDB-lite"/>
    </source>
</evidence>
<organism evidence="2">
    <name type="scientific">Graphocephala atropunctata</name>
    <dbReference type="NCBI Taxonomy" id="36148"/>
    <lineage>
        <taxon>Eukaryota</taxon>
        <taxon>Metazoa</taxon>
        <taxon>Ecdysozoa</taxon>
        <taxon>Arthropoda</taxon>
        <taxon>Hexapoda</taxon>
        <taxon>Insecta</taxon>
        <taxon>Pterygota</taxon>
        <taxon>Neoptera</taxon>
        <taxon>Paraneoptera</taxon>
        <taxon>Hemiptera</taxon>
        <taxon>Auchenorrhyncha</taxon>
        <taxon>Membracoidea</taxon>
        <taxon>Cicadellidae</taxon>
        <taxon>Cicadellinae</taxon>
        <taxon>Cicadellini</taxon>
        <taxon>Graphocephala</taxon>
    </lineage>
</organism>
<feature type="compositionally biased region" description="Pro residues" evidence="1">
    <location>
        <begin position="55"/>
        <end position="65"/>
    </location>
</feature>
<name>A0A1B6KUG7_9HEMI</name>
<dbReference type="EMBL" id="GEBQ01024890">
    <property type="protein sequence ID" value="JAT15087.1"/>
    <property type="molecule type" value="Transcribed_RNA"/>
</dbReference>
<gene>
    <name evidence="2" type="ORF">g.37491</name>
</gene>
<protein>
    <submittedName>
        <fullName evidence="2">Uncharacterized protein</fullName>
    </submittedName>
</protein>
<evidence type="ECO:0000313" key="2">
    <source>
        <dbReference type="EMBL" id="JAT15087.1"/>
    </source>
</evidence>
<sequence length="101" mass="11662">HPRSDRGDRTATSDRSDNMVYESDFYTSRRPYSRPTITSYSVTRREVPWDKCPTVPRPSQVPPPVTVFGRTHNTAMGPRGDVASRTHHRISFTTIPFVHRY</sequence>
<accession>A0A1B6KUG7</accession>
<proteinExistence type="predicted"/>
<feature type="region of interest" description="Disordered" evidence="1">
    <location>
        <begin position="51"/>
        <end position="83"/>
    </location>
</feature>
<reference evidence="2" key="1">
    <citation type="submission" date="2015-11" db="EMBL/GenBank/DDBJ databases">
        <title>De novo transcriptome assembly of four potential Pierce s Disease insect vectors from Arizona vineyards.</title>
        <authorList>
            <person name="Tassone E.E."/>
        </authorList>
    </citation>
    <scope>NUCLEOTIDE SEQUENCE</scope>
</reference>
<dbReference type="AlphaFoldDB" id="A0A1B6KUG7"/>